<evidence type="ECO:0000256" key="1">
    <source>
        <dbReference type="SAM" id="MobiDB-lite"/>
    </source>
</evidence>
<name>A0A0D9WRH9_9ORYZ</name>
<proteinExistence type="predicted"/>
<dbReference type="AlphaFoldDB" id="A0A0D9WRH9"/>
<dbReference type="HOGENOM" id="CLU_2925936_0_0_1"/>
<dbReference type="Gramene" id="LPERR06G15920.3">
    <property type="protein sequence ID" value="LPERR06G15920.3"/>
    <property type="gene ID" value="LPERR06G15920"/>
</dbReference>
<accession>A0A0D9WRH9</accession>
<dbReference type="Gramene" id="LPERR06G15920.2">
    <property type="protein sequence ID" value="LPERR06G15920.2"/>
    <property type="gene ID" value="LPERR06G15920"/>
</dbReference>
<keyword evidence="3" id="KW-1185">Reference proteome</keyword>
<reference evidence="2 3" key="1">
    <citation type="submission" date="2012-08" db="EMBL/GenBank/DDBJ databases">
        <title>Oryza genome evolution.</title>
        <authorList>
            <person name="Wing R.A."/>
        </authorList>
    </citation>
    <scope>NUCLEOTIDE SEQUENCE</scope>
</reference>
<evidence type="ECO:0000313" key="3">
    <source>
        <dbReference type="Proteomes" id="UP000032180"/>
    </source>
</evidence>
<sequence>MAMTGVEPATEAAGGKAIPQPNEQGRSAAAPSPTPLELEKKVAAAKANPPLPPSSPPKTQP</sequence>
<dbReference type="Proteomes" id="UP000032180">
    <property type="component" value="Chromosome 6"/>
</dbReference>
<dbReference type="EnsemblPlants" id="LPERR06G15920.2">
    <property type="protein sequence ID" value="LPERR06G15920.2"/>
    <property type="gene ID" value="LPERR06G15920"/>
</dbReference>
<organism evidence="2 3">
    <name type="scientific">Leersia perrieri</name>
    <dbReference type="NCBI Taxonomy" id="77586"/>
    <lineage>
        <taxon>Eukaryota</taxon>
        <taxon>Viridiplantae</taxon>
        <taxon>Streptophyta</taxon>
        <taxon>Embryophyta</taxon>
        <taxon>Tracheophyta</taxon>
        <taxon>Spermatophyta</taxon>
        <taxon>Magnoliopsida</taxon>
        <taxon>Liliopsida</taxon>
        <taxon>Poales</taxon>
        <taxon>Poaceae</taxon>
        <taxon>BOP clade</taxon>
        <taxon>Oryzoideae</taxon>
        <taxon>Oryzeae</taxon>
        <taxon>Oryzinae</taxon>
        <taxon>Leersia</taxon>
    </lineage>
</organism>
<feature type="compositionally biased region" description="Pro residues" evidence="1">
    <location>
        <begin position="49"/>
        <end position="61"/>
    </location>
</feature>
<reference evidence="2" key="3">
    <citation type="submission" date="2015-04" db="UniProtKB">
        <authorList>
            <consortium name="EnsemblPlants"/>
        </authorList>
    </citation>
    <scope>IDENTIFICATION</scope>
</reference>
<dbReference type="EnsemblPlants" id="LPERR06G15920.3">
    <property type="protein sequence ID" value="LPERR06G15920.3"/>
    <property type="gene ID" value="LPERR06G15920"/>
</dbReference>
<protein>
    <submittedName>
        <fullName evidence="2">Uncharacterized protein</fullName>
    </submittedName>
</protein>
<reference evidence="2 3" key="2">
    <citation type="submission" date="2013-12" db="EMBL/GenBank/DDBJ databases">
        <authorList>
            <person name="Yu Y."/>
            <person name="Lee S."/>
            <person name="de Baynast K."/>
            <person name="Wissotski M."/>
            <person name="Liu L."/>
            <person name="Talag J."/>
            <person name="Goicoechea J."/>
            <person name="Angelova A."/>
            <person name="Jetty R."/>
            <person name="Kudrna D."/>
            <person name="Golser W."/>
            <person name="Rivera L."/>
            <person name="Zhang J."/>
            <person name="Wing R."/>
        </authorList>
    </citation>
    <scope>NUCLEOTIDE SEQUENCE</scope>
</reference>
<feature type="region of interest" description="Disordered" evidence="1">
    <location>
        <begin position="1"/>
        <end position="61"/>
    </location>
</feature>
<evidence type="ECO:0000313" key="2">
    <source>
        <dbReference type="EnsemblPlants" id="LPERR06G15920.3"/>
    </source>
</evidence>